<feature type="compositionally biased region" description="Polar residues" evidence="1">
    <location>
        <begin position="762"/>
        <end position="780"/>
    </location>
</feature>
<dbReference type="OrthoDB" id="2373987at2759"/>
<feature type="region of interest" description="Disordered" evidence="1">
    <location>
        <begin position="737"/>
        <end position="784"/>
    </location>
</feature>
<name>A0A316VDL9_9BASI</name>
<feature type="transmembrane region" description="Helical" evidence="2">
    <location>
        <begin position="589"/>
        <end position="609"/>
    </location>
</feature>
<dbReference type="Pfam" id="PF23317">
    <property type="entry name" value="YVC1_C"/>
    <property type="match status" value="1"/>
</dbReference>
<dbReference type="PANTHER" id="PTHR35859">
    <property type="entry name" value="NONSELECTIVE CATION CHANNEL PROTEIN"/>
    <property type="match status" value="1"/>
</dbReference>
<feature type="region of interest" description="Disordered" evidence="1">
    <location>
        <begin position="797"/>
        <end position="827"/>
    </location>
</feature>
<feature type="region of interest" description="Disordered" evidence="1">
    <location>
        <begin position="683"/>
        <end position="724"/>
    </location>
</feature>
<keyword evidence="6" id="KW-1185">Reference proteome</keyword>
<feature type="compositionally biased region" description="Polar residues" evidence="1">
    <location>
        <begin position="37"/>
        <end position="47"/>
    </location>
</feature>
<feature type="domain" description="YVC1 N-terminal linker helical" evidence="3">
    <location>
        <begin position="115"/>
        <end position="313"/>
    </location>
</feature>
<reference evidence="5 6" key="1">
    <citation type="journal article" date="2018" name="Mol. Biol. Evol.">
        <title>Broad Genomic Sampling Reveals a Smut Pathogenic Ancestry of the Fungal Clade Ustilaginomycotina.</title>
        <authorList>
            <person name="Kijpornyongpan T."/>
            <person name="Mondo S.J."/>
            <person name="Barry K."/>
            <person name="Sandor L."/>
            <person name="Lee J."/>
            <person name="Lipzen A."/>
            <person name="Pangilinan J."/>
            <person name="LaButti K."/>
            <person name="Hainaut M."/>
            <person name="Henrissat B."/>
            <person name="Grigoriev I.V."/>
            <person name="Spatafora J.W."/>
            <person name="Aime M.C."/>
        </authorList>
    </citation>
    <scope>NUCLEOTIDE SEQUENCE [LARGE SCALE GENOMIC DNA]</scope>
    <source>
        <strain evidence="5 6">MCA 3882</strain>
    </source>
</reference>
<keyword evidence="2" id="KW-0472">Membrane</keyword>
<protein>
    <recommendedName>
        <fullName evidence="7">Ion transport domain-containing protein</fullName>
    </recommendedName>
</protein>
<keyword evidence="2" id="KW-0812">Transmembrane</keyword>
<evidence type="ECO:0000259" key="4">
    <source>
        <dbReference type="Pfam" id="PF23317"/>
    </source>
</evidence>
<feature type="compositionally biased region" description="Basic and acidic residues" evidence="1">
    <location>
        <begin position="712"/>
        <end position="724"/>
    </location>
</feature>
<organism evidence="5 6">
    <name type="scientific">Meira miltonrushii</name>
    <dbReference type="NCBI Taxonomy" id="1280837"/>
    <lineage>
        <taxon>Eukaryota</taxon>
        <taxon>Fungi</taxon>
        <taxon>Dikarya</taxon>
        <taxon>Basidiomycota</taxon>
        <taxon>Ustilaginomycotina</taxon>
        <taxon>Exobasidiomycetes</taxon>
        <taxon>Exobasidiales</taxon>
        <taxon>Brachybasidiaceae</taxon>
        <taxon>Meira</taxon>
    </lineage>
</organism>
<dbReference type="PANTHER" id="PTHR35859:SF6">
    <property type="entry name" value="ION TRANSPORT DOMAIN-CONTAINING PROTEIN"/>
    <property type="match status" value="1"/>
</dbReference>
<feature type="transmembrane region" description="Helical" evidence="2">
    <location>
        <begin position="469"/>
        <end position="488"/>
    </location>
</feature>
<feature type="compositionally biased region" description="Polar residues" evidence="1">
    <location>
        <begin position="741"/>
        <end position="754"/>
    </location>
</feature>
<feature type="region of interest" description="Disordered" evidence="1">
    <location>
        <begin position="1"/>
        <end position="20"/>
    </location>
</feature>
<feature type="transmembrane region" description="Helical" evidence="2">
    <location>
        <begin position="393"/>
        <end position="417"/>
    </location>
</feature>
<keyword evidence="2" id="KW-1133">Transmembrane helix</keyword>
<accession>A0A316VDL9</accession>
<dbReference type="Pfam" id="PF23190">
    <property type="entry name" value="LHD_TRPY1"/>
    <property type="match status" value="1"/>
</dbReference>
<feature type="compositionally biased region" description="Acidic residues" evidence="1">
    <location>
        <begin position="810"/>
        <end position="823"/>
    </location>
</feature>
<evidence type="ECO:0000256" key="1">
    <source>
        <dbReference type="SAM" id="MobiDB-lite"/>
    </source>
</evidence>
<dbReference type="GeneID" id="37020596"/>
<dbReference type="InterPro" id="IPR052971">
    <property type="entry name" value="TRP_calcium_channel"/>
</dbReference>
<dbReference type="InParanoid" id="A0A316VDL9"/>
<feature type="transmembrane region" description="Helical" evidence="2">
    <location>
        <begin position="437"/>
        <end position="462"/>
    </location>
</feature>
<dbReference type="AlphaFoldDB" id="A0A316VDL9"/>
<dbReference type="Proteomes" id="UP000245771">
    <property type="component" value="Unassembled WGS sequence"/>
</dbReference>
<evidence type="ECO:0000313" key="5">
    <source>
        <dbReference type="EMBL" id="PWN35739.1"/>
    </source>
</evidence>
<evidence type="ECO:0000313" key="6">
    <source>
        <dbReference type="Proteomes" id="UP000245771"/>
    </source>
</evidence>
<evidence type="ECO:0008006" key="7">
    <source>
        <dbReference type="Google" id="ProtNLM"/>
    </source>
</evidence>
<feature type="compositionally biased region" description="Polar residues" evidence="1">
    <location>
        <begin position="684"/>
        <end position="706"/>
    </location>
</feature>
<evidence type="ECO:0000256" key="2">
    <source>
        <dbReference type="SAM" id="Phobius"/>
    </source>
</evidence>
<proteinExistence type="predicted"/>
<dbReference type="RefSeq" id="XP_025356041.1">
    <property type="nucleotide sequence ID" value="XM_025498815.1"/>
</dbReference>
<feature type="region of interest" description="Disordered" evidence="1">
    <location>
        <begin position="27"/>
        <end position="48"/>
    </location>
</feature>
<gene>
    <name evidence="5" type="ORF">FA14DRAFT_160768</name>
</gene>
<dbReference type="EMBL" id="KZ819603">
    <property type="protein sequence ID" value="PWN35739.1"/>
    <property type="molecule type" value="Genomic_DNA"/>
</dbReference>
<dbReference type="STRING" id="1280837.A0A316VDL9"/>
<feature type="transmembrane region" description="Helical" evidence="2">
    <location>
        <begin position="528"/>
        <end position="550"/>
    </location>
</feature>
<evidence type="ECO:0000259" key="3">
    <source>
        <dbReference type="Pfam" id="PF23190"/>
    </source>
</evidence>
<dbReference type="InterPro" id="IPR056336">
    <property type="entry name" value="YVC1_C"/>
</dbReference>
<feature type="domain" description="Calcium channel YVC1-like C-terminal transmembrane" evidence="4">
    <location>
        <begin position="346"/>
        <end position="628"/>
    </location>
</feature>
<feature type="region of interest" description="Disordered" evidence="1">
    <location>
        <begin position="70"/>
        <end position="101"/>
    </location>
</feature>
<sequence>MASHRRAAVNGSRNSTSRSLRKSLFLLGSSGARENEQNQSGSNSMTRMDTRDSIDYQASENDPLLAAEAGFVRNSSRNGKGRADEGHGHYRHSTFNSPAAADLPRKCSEESIFPLLQKVRDDIRATIDTHLDWNELTAIDVNYAVVRPLALKYSEINNDKNLGNGETGHANLSILFVFLVNRVQFQRDAERDLALQNVNNTRANLCELLAMKLLRTFARDGLQLITALTFPFSTFQGADEEILSAEGLLDKDTGEPLFGPAQSSSALELAIISRAKKFIKTPLCQRCISGIYEGRVVVSYQSAHAIVDDSYKKRPLGLYNPVNAPFLDHHRLRVPLIRSRIEFCNFGILLLLYAWCLTKKSSPNWTLAETIFSIWLGGFALDEVTQMQEHGLTMYLSSLYNLLDLMFCLISFIWFGIRINALSHGDLALSSLSFETLSLGAILLCPRVASVLIQDNVILLALKAMLSDFVFFMFLAAVCFSGFLYTFWAISGPEWTPGRIVWIMIKVWFGNSYIGFDTAQSLSPIFGPALMVFFAVMANTLLLTILISLLSNTFSIVAQNAVEEAMYQFACKTVSGISSEALISYAPPLNLVALIVMVPASCFLSPRYLHKANVYLLRATSWPILLVIRLSTHWPSGLKKFSATSYVIGSANAERAGHLISWLPLPRSRSNPDRDMIQAAFMHTANSQGKQNESTKAAKSTDTSQSKKNHNGSHESSRDVPHDEWNASMLRIRPGEEDAHSISNSADQPASTSEIVKKRAQKQSNAKQGPSTPNKSQRSYSRIGESPLARLFGRALRNSAMPTPSSADDTKEDEDDKSTDQTDDSQLIDVDCANADQVKANAEVNERKIQADDLIGFEEDGENSKSDDLIHQQTAVRGLVDNLAKRLDEQEERQKRILELLQLILKNEQSGTTEEK</sequence>
<dbReference type="InterPro" id="IPR056337">
    <property type="entry name" value="LHD_YVC1"/>
</dbReference>